<reference evidence="2" key="2">
    <citation type="submission" date="2018-02" db="UniProtKB">
        <authorList>
            <consortium name="EnsemblPlants"/>
        </authorList>
    </citation>
    <scope>IDENTIFICATION</scope>
    <source>
        <strain evidence="2">Williams 82</strain>
    </source>
</reference>
<reference evidence="1" key="3">
    <citation type="submission" date="2018-07" db="EMBL/GenBank/DDBJ databases">
        <title>WGS assembly of Glycine max.</title>
        <authorList>
            <person name="Schmutz J."/>
            <person name="Cannon S."/>
            <person name="Schlueter J."/>
            <person name="Ma J."/>
            <person name="Mitros T."/>
            <person name="Nelson W."/>
            <person name="Hyten D."/>
            <person name="Song Q."/>
            <person name="Thelen J."/>
            <person name="Cheng J."/>
            <person name="Xu D."/>
            <person name="Hellsten U."/>
            <person name="May G."/>
            <person name="Yu Y."/>
            <person name="Sakurai T."/>
            <person name="Umezawa T."/>
            <person name="Bhattacharyya M."/>
            <person name="Sandhu D."/>
            <person name="Valliyodan B."/>
            <person name="Lindquist E."/>
            <person name="Peto M."/>
            <person name="Grant D."/>
            <person name="Shu S."/>
            <person name="Goodstein D."/>
            <person name="Barry K."/>
            <person name="Futrell-Griggs M."/>
            <person name="Abernathy B."/>
            <person name="Du J."/>
            <person name="Tian Z."/>
            <person name="Zhu L."/>
            <person name="Gill N."/>
            <person name="Joshi T."/>
            <person name="Libault M."/>
            <person name="Sethuraman A."/>
            <person name="Zhang X."/>
            <person name="Shinozaki K."/>
            <person name="Nguyen H."/>
            <person name="Wing R."/>
            <person name="Cregan P."/>
            <person name="Specht J."/>
            <person name="Grimwood J."/>
            <person name="Rokhsar D."/>
            <person name="Stacey G."/>
            <person name="Shoemaker R."/>
            <person name="Jackson S."/>
        </authorList>
    </citation>
    <scope>NUCLEOTIDE SEQUENCE</scope>
    <source>
        <tissue evidence="1">Callus</tissue>
    </source>
</reference>
<dbReference type="EMBL" id="CM000838">
    <property type="protein sequence ID" value="KRH56925.1"/>
    <property type="molecule type" value="Genomic_DNA"/>
</dbReference>
<protein>
    <submittedName>
        <fullName evidence="1 2">Uncharacterized protein</fullName>
    </submittedName>
</protein>
<name>A0A0R0JQC9_SOYBN</name>
<dbReference type="InParanoid" id="A0A0R0JQC9"/>
<dbReference type="Proteomes" id="UP000008827">
    <property type="component" value="Chromosome 5"/>
</dbReference>
<keyword evidence="3" id="KW-1185">Reference proteome</keyword>
<gene>
    <name evidence="1" type="ORF">GLYMA_05G027900</name>
</gene>
<evidence type="ECO:0000313" key="1">
    <source>
        <dbReference type="EMBL" id="KRH56925.1"/>
    </source>
</evidence>
<sequence length="66" mass="7657">MEEARDGHTNKKINQLTKITPTHPIGQSYIECIQKEGYYHAIHHNAKISLKQGYCHQPQCKINLKQ</sequence>
<organism evidence="1">
    <name type="scientific">Glycine max</name>
    <name type="common">Soybean</name>
    <name type="synonym">Glycine hispida</name>
    <dbReference type="NCBI Taxonomy" id="3847"/>
    <lineage>
        <taxon>Eukaryota</taxon>
        <taxon>Viridiplantae</taxon>
        <taxon>Streptophyta</taxon>
        <taxon>Embryophyta</taxon>
        <taxon>Tracheophyta</taxon>
        <taxon>Spermatophyta</taxon>
        <taxon>Magnoliopsida</taxon>
        <taxon>eudicotyledons</taxon>
        <taxon>Gunneridae</taxon>
        <taxon>Pentapetalae</taxon>
        <taxon>rosids</taxon>
        <taxon>fabids</taxon>
        <taxon>Fabales</taxon>
        <taxon>Fabaceae</taxon>
        <taxon>Papilionoideae</taxon>
        <taxon>50 kb inversion clade</taxon>
        <taxon>NPAAA clade</taxon>
        <taxon>indigoferoid/millettioid clade</taxon>
        <taxon>Phaseoleae</taxon>
        <taxon>Glycine</taxon>
        <taxon>Glycine subgen. Soja</taxon>
    </lineage>
</organism>
<reference evidence="1 2" key="1">
    <citation type="journal article" date="2010" name="Nature">
        <title>Genome sequence of the palaeopolyploid soybean.</title>
        <authorList>
            <person name="Schmutz J."/>
            <person name="Cannon S.B."/>
            <person name="Schlueter J."/>
            <person name="Ma J."/>
            <person name="Mitros T."/>
            <person name="Nelson W."/>
            <person name="Hyten D.L."/>
            <person name="Song Q."/>
            <person name="Thelen J.J."/>
            <person name="Cheng J."/>
            <person name="Xu D."/>
            <person name="Hellsten U."/>
            <person name="May G.D."/>
            <person name="Yu Y."/>
            <person name="Sakurai T."/>
            <person name="Umezawa T."/>
            <person name="Bhattacharyya M.K."/>
            <person name="Sandhu D."/>
            <person name="Valliyodan B."/>
            <person name="Lindquist E."/>
            <person name="Peto M."/>
            <person name="Grant D."/>
            <person name="Shu S."/>
            <person name="Goodstein D."/>
            <person name="Barry K."/>
            <person name="Futrell-Griggs M."/>
            <person name="Abernathy B."/>
            <person name="Du J."/>
            <person name="Tian Z."/>
            <person name="Zhu L."/>
            <person name="Gill N."/>
            <person name="Joshi T."/>
            <person name="Libault M."/>
            <person name="Sethuraman A."/>
            <person name="Zhang X.-C."/>
            <person name="Shinozaki K."/>
            <person name="Nguyen H.T."/>
            <person name="Wing R.A."/>
            <person name="Cregan P."/>
            <person name="Specht J."/>
            <person name="Grimwood J."/>
            <person name="Rokhsar D."/>
            <person name="Stacey G."/>
            <person name="Shoemaker R.C."/>
            <person name="Jackson S.A."/>
        </authorList>
    </citation>
    <scope>NUCLEOTIDE SEQUENCE</scope>
    <source>
        <strain evidence="2">cv. Williams 82</strain>
        <tissue evidence="1">Callus</tissue>
    </source>
</reference>
<dbReference type="Gramene" id="KRH56925">
    <property type="protein sequence ID" value="KRH56925"/>
    <property type="gene ID" value="GLYMA_05G027900"/>
</dbReference>
<dbReference type="EnsemblPlants" id="KRH56925">
    <property type="protein sequence ID" value="KRH56925"/>
    <property type="gene ID" value="GLYMA_05G027900"/>
</dbReference>
<evidence type="ECO:0000313" key="3">
    <source>
        <dbReference type="Proteomes" id="UP000008827"/>
    </source>
</evidence>
<evidence type="ECO:0000313" key="2">
    <source>
        <dbReference type="EnsemblPlants" id="KRH56925"/>
    </source>
</evidence>
<accession>A0A0R0JQC9</accession>
<dbReference type="AlphaFoldDB" id="A0A0R0JQC9"/>
<proteinExistence type="predicted"/>